<keyword evidence="2" id="KW-1133">Transmembrane helix</keyword>
<proteinExistence type="predicted"/>
<keyword evidence="4" id="KW-1185">Reference proteome</keyword>
<organism evidence="3 4">
    <name type="scientific">Lysinibacter cavernae</name>
    <dbReference type="NCBI Taxonomy" id="1640652"/>
    <lineage>
        <taxon>Bacteria</taxon>
        <taxon>Bacillati</taxon>
        <taxon>Actinomycetota</taxon>
        <taxon>Actinomycetes</taxon>
        <taxon>Micrococcales</taxon>
        <taxon>Microbacteriaceae</taxon>
        <taxon>Lysinibacter</taxon>
    </lineage>
</organism>
<feature type="region of interest" description="Disordered" evidence="1">
    <location>
        <begin position="40"/>
        <end position="61"/>
    </location>
</feature>
<feature type="region of interest" description="Disordered" evidence="1">
    <location>
        <begin position="360"/>
        <end position="388"/>
    </location>
</feature>
<keyword evidence="2" id="KW-0812">Transmembrane</keyword>
<dbReference type="Proteomes" id="UP000541033">
    <property type="component" value="Unassembled WGS sequence"/>
</dbReference>
<gene>
    <name evidence="3" type="ORF">FHX76_002646</name>
</gene>
<dbReference type="EMBL" id="JAAMOX010000002">
    <property type="protein sequence ID" value="NIH54750.1"/>
    <property type="molecule type" value="Genomic_DNA"/>
</dbReference>
<keyword evidence="2" id="KW-0472">Membrane</keyword>
<reference evidence="3 4" key="1">
    <citation type="submission" date="2020-02" db="EMBL/GenBank/DDBJ databases">
        <title>Sequencing the genomes of 1000 actinobacteria strains.</title>
        <authorList>
            <person name="Klenk H.-P."/>
        </authorList>
    </citation>
    <scope>NUCLEOTIDE SEQUENCE [LARGE SCALE GENOMIC DNA]</scope>
    <source>
        <strain evidence="3 4">DSM 27960</strain>
    </source>
</reference>
<evidence type="ECO:0000256" key="2">
    <source>
        <dbReference type="SAM" id="Phobius"/>
    </source>
</evidence>
<name>A0A7X5R313_9MICO</name>
<feature type="transmembrane region" description="Helical" evidence="2">
    <location>
        <begin position="133"/>
        <end position="154"/>
    </location>
</feature>
<evidence type="ECO:0000313" key="4">
    <source>
        <dbReference type="Proteomes" id="UP000541033"/>
    </source>
</evidence>
<sequence length="388" mass="41597">MTHNASLIPDTTTEAIRAFAARVRAALADLPESDVAELTDGLEESLAEQAADTAPGQALPHEGDAEAYADELRDAAGLPKTSAGGNSANPTPSFAATRQRLRDLRASTTRYVESRPALSGLAEFFVSLRPAWWVLRGWAVYKVIAFALTQAFFWNSGLSSLLPQRLAEWFVCGLAIVVSVQWGRGKWMPFAWMPTFRTFVSVGAVAVIVVAVPLMLERASSYAYNQVYDEGASYDTENGMIVNGTTVENIFPYDSEGNLLSDVQLFDQEGRPIVTVGWASETDALYSATTDGSEFALVPRPVGAGLHGWNIFPLRSMPGMNGEFSTDTSGALDVSKAMPATPPRITVYPLVALNEEVFESKGEGGPDATPVPTMTPVPTSVPAETPAP</sequence>
<feature type="transmembrane region" description="Helical" evidence="2">
    <location>
        <begin position="195"/>
        <end position="216"/>
    </location>
</feature>
<dbReference type="RefSeq" id="WP_167151276.1">
    <property type="nucleotide sequence ID" value="NZ_JAAMOX010000002.1"/>
</dbReference>
<protein>
    <submittedName>
        <fullName evidence="3">Uncharacterized protein</fullName>
    </submittedName>
</protein>
<evidence type="ECO:0000313" key="3">
    <source>
        <dbReference type="EMBL" id="NIH54750.1"/>
    </source>
</evidence>
<comment type="caution">
    <text evidence="3">The sequence shown here is derived from an EMBL/GenBank/DDBJ whole genome shotgun (WGS) entry which is preliminary data.</text>
</comment>
<feature type="compositionally biased region" description="Low complexity" evidence="1">
    <location>
        <begin position="370"/>
        <end position="382"/>
    </location>
</feature>
<evidence type="ECO:0000256" key="1">
    <source>
        <dbReference type="SAM" id="MobiDB-lite"/>
    </source>
</evidence>
<accession>A0A7X5R313</accession>
<dbReference type="AlphaFoldDB" id="A0A7X5R313"/>